<proteinExistence type="predicted"/>
<feature type="transmembrane region" description="Helical" evidence="6">
    <location>
        <begin position="135"/>
        <end position="155"/>
    </location>
</feature>
<evidence type="ECO:0000256" key="1">
    <source>
        <dbReference type="ARBA" id="ARBA00004141"/>
    </source>
</evidence>
<feature type="transmembrane region" description="Helical" evidence="6">
    <location>
        <begin position="232"/>
        <end position="255"/>
    </location>
</feature>
<feature type="transmembrane region" description="Helical" evidence="6">
    <location>
        <begin position="508"/>
        <end position="532"/>
    </location>
</feature>
<keyword evidence="2 6" id="KW-0812">Transmembrane</keyword>
<dbReference type="InterPro" id="IPR019734">
    <property type="entry name" value="TPR_rpt"/>
</dbReference>
<dbReference type="AlphaFoldDB" id="A0A1G2BLX3"/>
<feature type="transmembrane region" description="Helical" evidence="6">
    <location>
        <begin position="267"/>
        <end position="286"/>
    </location>
</feature>
<feature type="repeat" description="TPR" evidence="5">
    <location>
        <begin position="767"/>
        <end position="800"/>
    </location>
</feature>
<feature type="transmembrane region" description="Helical" evidence="6">
    <location>
        <begin position="457"/>
        <end position="474"/>
    </location>
</feature>
<dbReference type="InterPro" id="IPR011990">
    <property type="entry name" value="TPR-like_helical_dom_sf"/>
</dbReference>
<name>A0A1G2BLX3_9BACT</name>
<dbReference type="EMBL" id="MHKK01000015">
    <property type="protein sequence ID" value="OGY90178.1"/>
    <property type="molecule type" value="Genomic_DNA"/>
</dbReference>
<dbReference type="PANTHER" id="PTHR37422">
    <property type="entry name" value="TEICHURONIC ACID BIOSYNTHESIS PROTEIN TUAE"/>
    <property type="match status" value="1"/>
</dbReference>
<evidence type="ECO:0000313" key="8">
    <source>
        <dbReference type="EMBL" id="OGY90178.1"/>
    </source>
</evidence>
<comment type="subcellular location">
    <subcellularLocation>
        <location evidence="1">Membrane</location>
        <topology evidence="1">Multi-pass membrane protein</topology>
    </subcellularLocation>
</comment>
<evidence type="ECO:0000313" key="9">
    <source>
        <dbReference type="Proteomes" id="UP000177817"/>
    </source>
</evidence>
<feature type="transmembrane region" description="Helical" evidence="6">
    <location>
        <begin position="12"/>
        <end position="38"/>
    </location>
</feature>
<accession>A0A1G2BLX3</accession>
<comment type="caution">
    <text evidence="8">The sequence shown here is derived from an EMBL/GenBank/DDBJ whole genome shotgun (WGS) entry which is preliminary data.</text>
</comment>
<evidence type="ECO:0000256" key="2">
    <source>
        <dbReference type="ARBA" id="ARBA00022692"/>
    </source>
</evidence>
<dbReference type="Proteomes" id="UP000177817">
    <property type="component" value="Unassembled WGS sequence"/>
</dbReference>
<keyword evidence="3 6" id="KW-1133">Transmembrane helix</keyword>
<feature type="domain" description="O-antigen ligase-related" evidence="7">
    <location>
        <begin position="276"/>
        <end position="436"/>
    </location>
</feature>
<feature type="transmembrane region" description="Helical" evidence="6">
    <location>
        <begin position="316"/>
        <end position="336"/>
    </location>
</feature>
<sequence length="825" mass="91550">MKIFYSIPEKFLRTCAYAITTVILATPLFTFANFYFPFITPRNFIFRIAVEILLVVYALLVIQNRRYAPTKNLAIIFLAAFVGALTLASIQGVNPMFSFWSGFERMDGLITFYHLLVFLVVLVSIFRTEEQWHPLLGNSLVIAFLIAMVGLSQFRQVNILLASSGGERISATLGNATYLAAYLLLNVFFALYFLQKPAGSYSVRIFRNGIIALDVLLVVLQGYALIRDNYGILNQVFSDGWLATVFVVAHVLVYGSYFYRSATKAHYVIRAFIAFLIVFFLFMMSITQTRGAILGLGAGLVVAYVLILLQKTPRMLKMGSSGVVIALALCVGLIFANKDTTFVQTVPIFNKIASISISDSTTITRLATWKAAFRSATESPRRLMFGWGVDNFNVAFNKYFPTVIYTDEGTPLWFDRPHNLLIQYLVEGGILGVGLYCAFLVMLLVQMLSRRDVRYTGIIFTAGIVAYVVQNLFVFDSINSYIPFYVLIGCVVTIINRGKQGEQEVSGALSTSAGMLTISAAVVVSVASIVLLNMPALQSNRTFVLDYKKLNAELERKSYDRSTAVTLMDDIGHGPFLGRNELLGATSEYLVTLIQSSQLPASEATDFVTQLVAKFDAARTVTTNDARLNLFEMNLLLNAGSFDKTFFDRAAAIGLETLPLSPDRPHLYYIIGRAYMAKGEFGKGIPYFKEAVALAPNVFDSHWNLFAAYATVGDDSGARSEYQELRRIQTFDNRTYSRVVSVLAAGYQYDFALEVLNQAIAEHPDSTLLYIGLAQIYAQAGRNSEARTATLKAVELDPTLKSEADDFLTKLDAGTFKRLPPVSQP</sequence>
<gene>
    <name evidence="8" type="ORF">A2677_04075</name>
</gene>
<dbReference type="InterPro" id="IPR051533">
    <property type="entry name" value="WaaL-like"/>
</dbReference>
<feature type="transmembrane region" description="Helical" evidence="6">
    <location>
        <begin position="110"/>
        <end position="128"/>
    </location>
</feature>
<evidence type="ECO:0000256" key="6">
    <source>
        <dbReference type="SAM" id="Phobius"/>
    </source>
</evidence>
<feature type="transmembrane region" description="Helical" evidence="6">
    <location>
        <begin position="480"/>
        <end position="496"/>
    </location>
</feature>
<dbReference type="Pfam" id="PF14559">
    <property type="entry name" value="TPR_19"/>
    <property type="match status" value="1"/>
</dbReference>
<feature type="transmembrane region" description="Helical" evidence="6">
    <location>
        <begin position="206"/>
        <end position="226"/>
    </location>
</feature>
<reference evidence="8 9" key="1">
    <citation type="journal article" date="2016" name="Nat. Commun.">
        <title>Thousands of microbial genomes shed light on interconnected biogeochemical processes in an aquifer system.</title>
        <authorList>
            <person name="Anantharaman K."/>
            <person name="Brown C.T."/>
            <person name="Hug L.A."/>
            <person name="Sharon I."/>
            <person name="Castelle C.J."/>
            <person name="Probst A.J."/>
            <person name="Thomas B.C."/>
            <person name="Singh A."/>
            <person name="Wilkins M.J."/>
            <person name="Karaoz U."/>
            <person name="Brodie E.L."/>
            <person name="Williams K.H."/>
            <person name="Hubbard S.S."/>
            <person name="Banfield J.F."/>
        </authorList>
    </citation>
    <scope>NUCLEOTIDE SEQUENCE [LARGE SCALE GENOMIC DNA]</scope>
</reference>
<organism evidence="8 9">
    <name type="scientific">Candidatus Komeilibacteria bacterium RIFCSPHIGHO2_01_FULL_52_14</name>
    <dbReference type="NCBI Taxonomy" id="1798549"/>
    <lineage>
        <taxon>Bacteria</taxon>
        <taxon>Candidatus Komeiliibacteriota</taxon>
    </lineage>
</organism>
<dbReference type="InterPro" id="IPR007016">
    <property type="entry name" value="O-antigen_ligase-rel_domated"/>
</dbReference>
<dbReference type="Pfam" id="PF04932">
    <property type="entry name" value="Wzy_C"/>
    <property type="match status" value="1"/>
</dbReference>
<evidence type="ECO:0000259" key="7">
    <source>
        <dbReference type="Pfam" id="PF04932"/>
    </source>
</evidence>
<feature type="transmembrane region" description="Helical" evidence="6">
    <location>
        <begin position="73"/>
        <end position="90"/>
    </location>
</feature>
<dbReference type="GO" id="GO:0016020">
    <property type="term" value="C:membrane"/>
    <property type="evidence" value="ECO:0007669"/>
    <property type="project" value="UniProtKB-SubCell"/>
</dbReference>
<keyword evidence="4 6" id="KW-0472">Membrane</keyword>
<feature type="repeat" description="TPR" evidence="5">
    <location>
        <begin position="665"/>
        <end position="698"/>
    </location>
</feature>
<dbReference type="SMART" id="SM00028">
    <property type="entry name" value="TPR"/>
    <property type="match status" value="2"/>
</dbReference>
<feature type="transmembrane region" description="Helical" evidence="6">
    <location>
        <begin position="292"/>
        <end position="309"/>
    </location>
</feature>
<dbReference type="PANTHER" id="PTHR37422:SF13">
    <property type="entry name" value="LIPOPOLYSACCHARIDE BIOSYNTHESIS PROTEIN PA4999-RELATED"/>
    <property type="match status" value="1"/>
</dbReference>
<dbReference type="SUPFAM" id="SSF48452">
    <property type="entry name" value="TPR-like"/>
    <property type="match status" value="1"/>
</dbReference>
<evidence type="ECO:0000256" key="5">
    <source>
        <dbReference type="PROSITE-ProRule" id="PRU00339"/>
    </source>
</evidence>
<evidence type="ECO:0000256" key="4">
    <source>
        <dbReference type="ARBA" id="ARBA00023136"/>
    </source>
</evidence>
<protein>
    <recommendedName>
        <fullName evidence="7">O-antigen ligase-related domain-containing protein</fullName>
    </recommendedName>
</protein>
<dbReference type="Gene3D" id="1.25.40.10">
    <property type="entry name" value="Tetratricopeptide repeat domain"/>
    <property type="match status" value="1"/>
</dbReference>
<feature type="transmembrane region" description="Helical" evidence="6">
    <location>
        <begin position="421"/>
        <end position="445"/>
    </location>
</feature>
<dbReference type="Pfam" id="PF13181">
    <property type="entry name" value="TPR_8"/>
    <property type="match status" value="1"/>
</dbReference>
<evidence type="ECO:0000256" key="3">
    <source>
        <dbReference type="ARBA" id="ARBA00022989"/>
    </source>
</evidence>
<dbReference type="PROSITE" id="PS50005">
    <property type="entry name" value="TPR"/>
    <property type="match status" value="2"/>
</dbReference>
<feature type="transmembrane region" description="Helical" evidence="6">
    <location>
        <begin position="175"/>
        <end position="194"/>
    </location>
</feature>
<keyword evidence="5" id="KW-0802">TPR repeat</keyword>
<feature type="transmembrane region" description="Helical" evidence="6">
    <location>
        <begin position="44"/>
        <end position="61"/>
    </location>
</feature>